<organism evidence="1 2">
    <name type="scientific">Mameliella alba</name>
    <dbReference type="NCBI Taxonomy" id="561184"/>
    <lineage>
        <taxon>Bacteria</taxon>
        <taxon>Pseudomonadati</taxon>
        <taxon>Pseudomonadota</taxon>
        <taxon>Alphaproteobacteria</taxon>
        <taxon>Rhodobacterales</taxon>
        <taxon>Roseobacteraceae</taxon>
        <taxon>Mameliella</taxon>
    </lineage>
</organism>
<accession>A0A225QQ44</accession>
<accession>A0A225PTX8</accession>
<sequence length="157" mass="17477">MISHDFLEVPGIRYWHLSGEVDLDESIEAFVAVRAAGGLAADMTRPVVFDMRKTDMARFTGEDMRRYSARLKALGFGETGSLAAYVVSNDTNFGMMRMSATYFELSGVRKQENTIVTLDISEAAEWVIARAGIATEHQDAVRRFLLRVPGEESCETT</sequence>
<dbReference type="STRING" id="561184.SAMN05216376_108113"/>
<dbReference type="AlphaFoldDB" id="A0A0B3S7P0"/>
<reference evidence="1 2" key="1">
    <citation type="submission" date="2014-10" db="EMBL/GenBank/DDBJ databases">
        <title>Genome sequence of Ponticoccus sp. strain UMTAT08 isolated from clonal culture of toxic dinoflagellate Alexandrium tamiyavanichii.</title>
        <authorList>
            <person name="Gan H.Y."/>
            <person name="Muhd D.-D."/>
            <person name="Mohd Noor M.E."/>
            <person name="Yeong Y.S."/>
            <person name="Usup G."/>
        </authorList>
    </citation>
    <scope>NUCLEOTIDE SEQUENCE [LARGE SCALE GENOMIC DNA]</scope>
    <source>
        <strain evidence="1 2">UMTAT08</strain>
    </source>
</reference>
<dbReference type="Proteomes" id="UP000030960">
    <property type="component" value="Unassembled WGS sequence"/>
</dbReference>
<evidence type="ECO:0000313" key="1">
    <source>
        <dbReference type="EMBL" id="KHQ52701.1"/>
    </source>
</evidence>
<evidence type="ECO:0000313" key="2">
    <source>
        <dbReference type="Proteomes" id="UP000030960"/>
    </source>
</evidence>
<protein>
    <submittedName>
        <fullName evidence="1">Uncharacterized protein</fullName>
    </submittedName>
</protein>
<dbReference type="GeneID" id="66501860"/>
<name>A0A0B3S7P0_9RHOB</name>
<dbReference type="RefSeq" id="WP_043142333.1">
    <property type="nucleotide sequence ID" value="NZ_BMGQ01000008.1"/>
</dbReference>
<dbReference type="EMBL" id="JSUQ01000010">
    <property type="protein sequence ID" value="KHQ52701.1"/>
    <property type="molecule type" value="Genomic_DNA"/>
</dbReference>
<comment type="caution">
    <text evidence="1">The sequence shown here is derived from an EMBL/GenBank/DDBJ whole genome shotgun (WGS) entry which is preliminary data.</text>
</comment>
<keyword evidence="2" id="KW-1185">Reference proteome</keyword>
<gene>
    <name evidence="1" type="ORF">OA50_02737</name>
</gene>
<accession>A0A0B3S7P0</accession>
<proteinExistence type="predicted"/>